<sequence length="214" mass="23088">MDAGKDNANPTIINPSDLPSRRKTAARTTKNSQGIFRALAPIHVSDPSDPWASPTDFTSSDDSDDAFVSGEDEARDEAEAGEREEIDEQEIYDLISTIMDPEHPLTLGSLGVVNLSDIKIFPPSSPRSRISSVQVLVTPTTSACSLTTVIGLGVKVRLVNALPPRFRIDVRIKEGTSASADEANKQLGDKERVAAAMENRNLINMVNHMLSSCA</sequence>
<evidence type="ECO:0000256" key="2">
    <source>
        <dbReference type="ARBA" id="ARBA00022829"/>
    </source>
</evidence>
<keyword evidence="5" id="KW-1185">Reference proteome</keyword>
<dbReference type="GO" id="GO:0051604">
    <property type="term" value="P:protein maturation"/>
    <property type="evidence" value="ECO:0007669"/>
    <property type="project" value="InterPro"/>
</dbReference>
<dbReference type="PANTHER" id="PTHR12377:SF0">
    <property type="entry name" value="CYTOSOLIC IRON-SULFUR ASSEMBLY COMPONENT 2B"/>
    <property type="match status" value="1"/>
</dbReference>
<evidence type="ECO:0000256" key="3">
    <source>
        <dbReference type="SAM" id="MobiDB-lite"/>
    </source>
</evidence>
<comment type="similarity">
    <text evidence="1">Belongs to the MIP18 family.</text>
</comment>
<protein>
    <recommendedName>
        <fullName evidence="4">MIP18 family-like domain-containing protein</fullName>
    </recommendedName>
</protein>
<evidence type="ECO:0000313" key="5">
    <source>
        <dbReference type="Proteomes" id="UP000504637"/>
    </source>
</evidence>
<keyword evidence="2" id="KW-0159">Chromosome partition</keyword>
<gene>
    <name evidence="6" type="ORF">K489DRAFT_412934</name>
</gene>
<dbReference type="Gene3D" id="6.10.250.1280">
    <property type="match status" value="1"/>
</dbReference>
<feature type="domain" description="MIP18 family-like" evidence="4">
    <location>
        <begin position="88"/>
        <end position="164"/>
    </location>
</feature>
<accession>A0A6J3LVD6</accession>
<dbReference type="GO" id="GO:0007059">
    <property type="term" value="P:chromosome segregation"/>
    <property type="evidence" value="ECO:0007669"/>
    <property type="project" value="UniProtKB-KW"/>
</dbReference>
<organism evidence="6">
    <name type="scientific">Dissoconium aciculare CBS 342.82</name>
    <dbReference type="NCBI Taxonomy" id="1314786"/>
    <lineage>
        <taxon>Eukaryota</taxon>
        <taxon>Fungi</taxon>
        <taxon>Dikarya</taxon>
        <taxon>Ascomycota</taxon>
        <taxon>Pezizomycotina</taxon>
        <taxon>Dothideomycetes</taxon>
        <taxon>Dothideomycetidae</taxon>
        <taxon>Mycosphaerellales</taxon>
        <taxon>Dissoconiaceae</taxon>
        <taxon>Dissoconium</taxon>
    </lineage>
</organism>
<dbReference type="SUPFAM" id="SSF117916">
    <property type="entry name" value="Fe-S cluster assembly (FSCA) domain-like"/>
    <property type="match status" value="1"/>
</dbReference>
<reference evidence="6" key="1">
    <citation type="submission" date="2020-01" db="EMBL/GenBank/DDBJ databases">
        <authorList>
            <consortium name="DOE Joint Genome Institute"/>
            <person name="Haridas S."/>
            <person name="Albert R."/>
            <person name="Binder M."/>
            <person name="Bloem J."/>
            <person name="Labutti K."/>
            <person name="Salamov A."/>
            <person name="Andreopoulos B."/>
            <person name="Baker S.E."/>
            <person name="Barry K."/>
            <person name="Bills G."/>
            <person name="Bluhm B.H."/>
            <person name="Cannon C."/>
            <person name="Castanera R."/>
            <person name="Culley D.E."/>
            <person name="Daum C."/>
            <person name="Ezra D."/>
            <person name="Gonzalez J.B."/>
            <person name="Henrissat B."/>
            <person name="Kuo A."/>
            <person name="Liang C."/>
            <person name="Lipzen A."/>
            <person name="Lutzoni F."/>
            <person name="Magnuson J."/>
            <person name="Mondo S."/>
            <person name="Nolan M."/>
            <person name="Ohm R."/>
            <person name="Pangilinan J."/>
            <person name="Park H.-J."/>
            <person name="Ramirez L."/>
            <person name="Alfaro M."/>
            <person name="Sun H."/>
            <person name="Tritt A."/>
            <person name="Yoshinaga Y."/>
            <person name="Zwiers L.-H."/>
            <person name="Turgeon B.G."/>
            <person name="Goodwin S.B."/>
            <person name="Spatafora J.W."/>
            <person name="Crous P.W."/>
            <person name="Grigoriev I.V."/>
        </authorList>
    </citation>
    <scope>NUCLEOTIDE SEQUENCE</scope>
    <source>
        <strain evidence="6">CBS 342.82</strain>
    </source>
</reference>
<dbReference type="InterPro" id="IPR039796">
    <property type="entry name" value="MIP18"/>
</dbReference>
<dbReference type="AlphaFoldDB" id="A0A6J3LVD6"/>
<feature type="compositionally biased region" description="Acidic residues" evidence="3">
    <location>
        <begin position="59"/>
        <end position="76"/>
    </location>
</feature>
<dbReference type="RefSeq" id="XP_033456669.1">
    <property type="nucleotide sequence ID" value="XM_033607989.1"/>
</dbReference>
<evidence type="ECO:0000313" key="6">
    <source>
        <dbReference type="RefSeq" id="XP_033456669.1"/>
    </source>
</evidence>
<reference evidence="6" key="3">
    <citation type="submission" date="2025-08" db="UniProtKB">
        <authorList>
            <consortium name="RefSeq"/>
        </authorList>
    </citation>
    <scope>IDENTIFICATION</scope>
    <source>
        <strain evidence="6">CBS 342.82</strain>
    </source>
</reference>
<proteinExistence type="inferred from homology"/>
<evidence type="ECO:0000256" key="1">
    <source>
        <dbReference type="ARBA" id="ARBA00010381"/>
    </source>
</evidence>
<evidence type="ECO:0000259" key="4">
    <source>
        <dbReference type="Pfam" id="PF01883"/>
    </source>
</evidence>
<feature type="region of interest" description="Disordered" evidence="3">
    <location>
        <begin position="1"/>
        <end position="83"/>
    </location>
</feature>
<dbReference type="Gene3D" id="3.30.300.130">
    <property type="entry name" value="Fe-S cluster assembly (FSCA)"/>
    <property type="match status" value="1"/>
</dbReference>
<dbReference type="GeneID" id="54365788"/>
<dbReference type="InterPro" id="IPR002744">
    <property type="entry name" value="MIP18-like"/>
</dbReference>
<dbReference type="Pfam" id="PF01883">
    <property type="entry name" value="FeS_assembly_P"/>
    <property type="match status" value="1"/>
</dbReference>
<dbReference type="OrthoDB" id="2746at2759"/>
<name>A0A6J3LVD6_9PEZI</name>
<dbReference type="PANTHER" id="PTHR12377">
    <property type="entry name" value="CYTOSOLIC IRON-SULFUR ASSEMBLY COMPONENT 2B-RELATED"/>
    <property type="match status" value="1"/>
</dbReference>
<dbReference type="InterPro" id="IPR034904">
    <property type="entry name" value="FSCA_dom_sf"/>
</dbReference>
<dbReference type="Proteomes" id="UP000504637">
    <property type="component" value="Unplaced"/>
</dbReference>
<reference evidence="6" key="2">
    <citation type="submission" date="2020-04" db="EMBL/GenBank/DDBJ databases">
        <authorList>
            <consortium name="NCBI Genome Project"/>
        </authorList>
    </citation>
    <scope>NUCLEOTIDE SEQUENCE</scope>
    <source>
        <strain evidence="6">CBS 342.82</strain>
    </source>
</reference>